<name>A0A1U7MWQ2_9CYAN</name>
<dbReference type="InterPro" id="IPR050490">
    <property type="entry name" value="Bact_solute-bd_prot1"/>
</dbReference>
<evidence type="ECO:0000313" key="2">
    <source>
        <dbReference type="Proteomes" id="UP000186657"/>
    </source>
</evidence>
<dbReference type="SUPFAM" id="SSF53850">
    <property type="entry name" value="Periplasmic binding protein-like II"/>
    <property type="match status" value="1"/>
</dbReference>
<reference evidence="1 2" key="1">
    <citation type="submission" date="2016-10" db="EMBL/GenBank/DDBJ databases">
        <title>Comparative genomics uncovers the prolific and rare metabolic potential of the cyanobacterial genus Moorea.</title>
        <authorList>
            <person name="Leao T."/>
            <person name="Castelao G."/>
            <person name="Korobeynikov A."/>
            <person name="Monroe E.A."/>
            <person name="Podell S."/>
            <person name="Glukhov E."/>
            <person name="Allen E."/>
            <person name="Gerwick W.H."/>
            <person name="Gerwick L."/>
        </authorList>
    </citation>
    <scope>NUCLEOTIDE SEQUENCE [LARGE SCALE GENOMIC DNA]</scope>
    <source>
        <strain evidence="1 2">PNG5-198</strain>
    </source>
</reference>
<accession>A0A1U7MWQ2</accession>
<dbReference type="Proteomes" id="UP000186657">
    <property type="component" value="Unassembled WGS sequence"/>
</dbReference>
<dbReference type="PANTHER" id="PTHR43649:SF12">
    <property type="entry name" value="DIACETYLCHITOBIOSE BINDING PROTEIN DASA"/>
    <property type="match status" value="1"/>
</dbReference>
<evidence type="ECO:0008006" key="3">
    <source>
        <dbReference type="Google" id="ProtNLM"/>
    </source>
</evidence>
<comment type="caution">
    <text evidence="1">The sequence shown here is derived from an EMBL/GenBank/DDBJ whole genome shotgun (WGS) entry which is preliminary data.</text>
</comment>
<keyword evidence="2" id="KW-1185">Reference proteome</keyword>
<dbReference type="Pfam" id="PF13416">
    <property type="entry name" value="SBP_bac_8"/>
    <property type="match status" value="1"/>
</dbReference>
<dbReference type="PANTHER" id="PTHR43649">
    <property type="entry name" value="ARABINOSE-BINDING PROTEIN-RELATED"/>
    <property type="match status" value="1"/>
</dbReference>
<dbReference type="Gene3D" id="3.40.190.10">
    <property type="entry name" value="Periplasmic binding protein-like II"/>
    <property type="match status" value="1"/>
</dbReference>
<protein>
    <recommendedName>
        <fullName evidence="3">Carbohydrate ABC transporter substrate-binding protein</fullName>
    </recommendedName>
</protein>
<dbReference type="InterPro" id="IPR006059">
    <property type="entry name" value="SBP"/>
</dbReference>
<organism evidence="1 2">
    <name type="scientific">Moorena bouillonii PNG</name>
    <dbReference type="NCBI Taxonomy" id="568701"/>
    <lineage>
        <taxon>Bacteria</taxon>
        <taxon>Bacillati</taxon>
        <taxon>Cyanobacteriota</taxon>
        <taxon>Cyanophyceae</taxon>
        <taxon>Coleofasciculales</taxon>
        <taxon>Coleofasciculaceae</taxon>
        <taxon>Moorena</taxon>
    </lineage>
</organism>
<proteinExistence type="predicted"/>
<sequence>MRRREFNQLPWFFLGLGLANCTHNFQSLRQSSRQSSTFDTAKTLSIWWQQGFYPEETDALRTIIDKWEKNSGIKVQLVIIPQKDILKEIESAIASGNPPDIFYAGVADLTIIPRLAWNNQLVDVSDVIQPLKNWYSEGVLAGVNYQNKVAKKRSYYAVPIMQSAIHIHYWQDILTEIGQAKGSIPRDWQGFWRFWEEVQGQLRQSSYPNMYSIGMPMSLSLDTYNNFEQFLEAYNVKLIDKNGKLRLDDSQVKQGIEAALRQYTRFYINKNVPPDAVDWDNTGNNVTLLSRTSLMTVNHTLSVPGSQRQDPEIYTKQLSTVKWPNKPSGELMRFIIEIKQVILFKASTKQEYAKNFLSYLAQPQNLQAYTEGSQGRYLPVMPKLFEKPFWKNPSDPHISVALQQLQNTRPAYQVLNPAYSEVAAQNVWGEVIRKIVVDNLSIKQATNRAIDKINKIFSNWYKPS</sequence>
<dbReference type="AlphaFoldDB" id="A0A1U7MWQ2"/>
<evidence type="ECO:0000313" key="1">
    <source>
        <dbReference type="EMBL" id="OLT58138.1"/>
    </source>
</evidence>
<gene>
    <name evidence="1" type="ORF">BJP37_02870</name>
</gene>
<dbReference type="RefSeq" id="WP_075896349.1">
    <property type="nucleotide sequence ID" value="NZ_MKZS01000001.1"/>
</dbReference>
<dbReference type="EMBL" id="MKZS01000001">
    <property type="protein sequence ID" value="OLT58138.1"/>
    <property type="molecule type" value="Genomic_DNA"/>
</dbReference>